<keyword evidence="1" id="KW-1133">Transmembrane helix</keyword>
<protein>
    <submittedName>
        <fullName evidence="2">Uncharacterized protein</fullName>
    </submittedName>
</protein>
<dbReference type="VEuPathDB" id="FungiDB:H257_10711"/>
<evidence type="ECO:0000313" key="2">
    <source>
        <dbReference type="EMBL" id="ETV74562.1"/>
    </source>
</evidence>
<name>W4G4E8_APHAT</name>
<reference evidence="2" key="1">
    <citation type="submission" date="2013-12" db="EMBL/GenBank/DDBJ databases">
        <title>The Genome Sequence of Aphanomyces astaci APO3.</title>
        <authorList>
            <consortium name="The Broad Institute Genomics Platform"/>
            <person name="Russ C."/>
            <person name="Tyler B."/>
            <person name="van West P."/>
            <person name="Dieguez-Uribeondo J."/>
            <person name="Young S.K."/>
            <person name="Zeng Q."/>
            <person name="Gargeya S."/>
            <person name="Fitzgerald M."/>
            <person name="Abouelleil A."/>
            <person name="Alvarado L."/>
            <person name="Chapman S.B."/>
            <person name="Gainer-Dewar J."/>
            <person name="Goldberg J."/>
            <person name="Griggs A."/>
            <person name="Gujja S."/>
            <person name="Hansen M."/>
            <person name="Howarth C."/>
            <person name="Imamovic A."/>
            <person name="Ireland A."/>
            <person name="Larimer J."/>
            <person name="McCowan C."/>
            <person name="Murphy C."/>
            <person name="Pearson M."/>
            <person name="Poon T.W."/>
            <person name="Priest M."/>
            <person name="Roberts A."/>
            <person name="Saif S."/>
            <person name="Shea T."/>
            <person name="Sykes S."/>
            <person name="Wortman J."/>
            <person name="Nusbaum C."/>
            <person name="Birren B."/>
        </authorList>
    </citation>
    <scope>NUCLEOTIDE SEQUENCE [LARGE SCALE GENOMIC DNA]</scope>
    <source>
        <strain evidence="2">APO3</strain>
    </source>
</reference>
<keyword evidence="1" id="KW-0812">Transmembrane</keyword>
<dbReference type="EMBL" id="KI913143">
    <property type="protein sequence ID" value="ETV74562.1"/>
    <property type="molecule type" value="Genomic_DNA"/>
</dbReference>
<accession>W4G4E8</accession>
<gene>
    <name evidence="2" type="ORF">H257_10711</name>
</gene>
<dbReference type="AlphaFoldDB" id="W4G4E8"/>
<evidence type="ECO:0000256" key="1">
    <source>
        <dbReference type="SAM" id="Phobius"/>
    </source>
</evidence>
<dbReference type="GeneID" id="20812707"/>
<sequence length="99" mass="11606">MDVMKANPSLEWIHVAPMLVVLWTMLKAGVMRHLWIYRNKVKYEDTAGPYVPAILELVLLQWSMQVRRHLQLPTTLDDERTQIQTVLCHLGQHPSYHGF</sequence>
<dbReference type="RefSeq" id="XP_009835649.1">
    <property type="nucleotide sequence ID" value="XM_009837347.1"/>
</dbReference>
<feature type="transmembrane region" description="Helical" evidence="1">
    <location>
        <begin position="12"/>
        <end position="30"/>
    </location>
</feature>
<proteinExistence type="predicted"/>
<organism evidence="2">
    <name type="scientific">Aphanomyces astaci</name>
    <name type="common">Crayfish plague agent</name>
    <dbReference type="NCBI Taxonomy" id="112090"/>
    <lineage>
        <taxon>Eukaryota</taxon>
        <taxon>Sar</taxon>
        <taxon>Stramenopiles</taxon>
        <taxon>Oomycota</taxon>
        <taxon>Saprolegniomycetes</taxon>
        <taxon>Saprolegniales</taxon>
        <taxon>Verrucalvaceae</taxon>
        <taxon>Aphanomyces</taxon>
    </lineage>
</organism>
<keyword evidence="1" id="KW-0472">Membrane</keyword>